<sequence length="164" mass="17567">MSSAAAPDPGEMQELEFTVFGFIAKPPAEVYEAVADPGILSRYFTTGGASGRAETGATVQWDFADFPGAFPVEVLSAEPPERIVLRWGGEPEATVDPRGTEVAFVFTGVDAGSRTEVRITERAWRVTAGGAQGAFGNCMGWSGMLAAMKAWLEHGINLREGFYR</sequence>
<proteinExistence type="inferred from homology"/>
<accession>A0ABY4FPK7</accession>
<evidence type="ECO:0000259" key="2">
    <source>
        <dbReference type="Pfam" id="PF08327"/>
    </source>
</evidence>
<dbReference type="RefSeq" id="WP_244693441.1">
    <property type="nucleotide sequence ID" value="NZ_CP095044.1"/>
</dbReference>
<dbReference type="Pfam" id="PF08327">
    <property type="entry name" value="AHSA1"/>
    <property type="match status" value="1"/>
</dbReference>
<protein>
    <submittedName>
        <fullName evidence="3">SRPBCC domain-containing protein</fullName>
    </submittedName>
</protein>
<comment type="similarity">
    <text evidence="1">Belongs to the AHA1 family.</text>
</comment>
<dbReference type="EMBL" id="CP095045">
    <property type="protein sequence ID" value="UOQ58210.1"/>
    <property type="molecule type" value="Genomic_DNA"/>
</dbReference>
<name>A0ABY4FPK7_9MICO</name>
<gene>
    <name evidence="3" type="ORF">MUN78_05020</name>
</gene>
<dbReference type="Proteomes" id="UP000831786">
    <property type="component" value="Chromosome"/>
</dbReference>
<dbReference type="SUPFAM" id="SSF55961">
    <property type="entry name" value="Bet v1-like"/>
    <property type="match status" value="1"/>
</dbReference>
<dbReference type="InterPro" id="IPR013538">
    <property type="entry name" value="ASHA1/2-like_C"/>
</dbReference>
<evidence type="ECO:0000313" key="4">
    <source>
        <dbReference type="Proteomes" id="UP000831786"/>
    </source>
</evidence>
<dbReference type="Gene3D" id="3.30.530.20">
    <property type="match status" value="1"/>
</dbReference>
<evidence type="ECO:0000313" key="3">
    <source>
        <dbReference type="EMBL" id="UOQ58210.1"/>
    </source>
</evidence>
<dbReference type="InterPro" id="IPR023393">
    <property type="entry name" value="START-like_dom_sf"/>
</dbReference>
<organism evidence="3 4">
    <name type="scientific">Leucobacter allii</name>
    <dbReference type="NCBI Taxonomy" id="2932247"/>
    <lineage>
        <taxon>Bacteria</taxon>
        <taxon>Bacillati</taxon>
        <taxon>Actinomycetota</taxon>
        <taxon>Actinomycetes</taxon>
        <taxon>Micrococcales</taxon>
        <taxon>Microbacteriaceae</taxon>
        <taxon>Leucobacter</taxon>
    </lineage>
</organism>
<reference evidence="3 4" key="1">
    <citation type="submission" date="2022-04" db="EMBL/GenBank/DDBJ databases">
        <title>Leucobacter sp. isolated from rhizosphere of garlic.</title>
        <authorList>
            <person name="Won M."/>
            <person name="Lee C.-M."/>
            <person name="Woen H.-Y."/>
            <person name="Kwon S.-W."/>
        </authorList>
    </citation>
    <scope>NUCLEOTIDE SEQUENCE [LARGE SCALE GENOMIC DNA]</scope>
    <source>
        <strain evidence="3 4">H21R-40</strain>
    </source>
</reference>
<evidence type="ECO:0000256" key="1">
    <source>
        <dbReference type="ARBA" id="ARBA00006817"/>
    </source>
</evidence>
<keyword evidence="4" id="KW-1185">Reference proteome</keyword>
<feature type="domain" description="Activator of Hsp90 ATPase homologue 1/2-like C-terminal" evidence="2">
    <location>
        <begin position="26"/>
        <end position="153"/>
    </location>
</feature>